<gene>
    <name evidence="2" type="ORF">QO015_001343</name>
</gene>
<keyword evidence="1" id="KW-1133">Transmembrane helix</keyword>
<proteinExistence type="predicted"/>
<sequence>MRTPMIPVAVLLGFNGGFVDTAGFLGLQGLFTSHVTGNFVTLAASLVLGLTGAITKLLAIPVFITVVVLARLVGNRLADSGRAPVPRLMIGQTLLLLLFFVLATVLGPFPDGDALPAVITGVVGVMAMSIQNAVQRIHLASEPPTTILTGTTTQFAIDLADRLSGRATLAGEAARKRFHALLRAILSFGIGAMTAAASFHFVGLRCLAMAVAVTAFIALMKAHEPPQETGMLM</sequence>
<feature type="transmembrane region" description="Helical" evidence="1">
    <location>
        <begin position="90"/>
        <end position="109"/>
    </location>
</feature>
<organism evidence="2 3">
    <name type="scientific">Kaistia geumhonensis</name>
    <dbReference type="NCBI Taxonomy" id="410839"/>
    <lineage>
        <taxon>Bacteria</taxon>
        <taxon>Pseudomonadati</taxon>
        <taxon>Pseudomonadota</taxon>
        <taxon>Alphaproteobacteria</taxon>
        <taxon>Hyphomicrobiales</taxon>
        <taxon>Kaistiaceae</taxon>
        <taxon>Kaistia</taxon>
    </lineage>
</organism>
<dbReference type="PANTHER" id="PTHR37314:SF5">
    <property type="entry name" value="SLR0142 PROTEIN"/>
    <property type="match status" value="1"/>
</dbReference>
<keyword evidence="1" id="KW-0812">Transmembrane</keyword>
<accession>A0ABU0M4G4</accession>
<reference evidence="2 3" key="1">
    <citation type="submission" date="2023-07" db="EMBL/GenBank/DDBJ databases">
        <title>Genomic Encyclopedia of Type Strains, Phase IV (KMG-IV): sequencing the most valuable type-strain genomes for metagenomic binning, comparative biology and taxonomic classification.</title>
        <authorList>
            <person name="Goeker M."/>
        </authorList>
    </citation>
    <scope>NUCLEOTIDE SEQUENCE [LARGE SCALE GENOMIC DNA]</scope>
    <source>
        <strain evidence="2 3">B1-1</strain>
    </source>
</reference>
<keyword evidence="1" id="KW-0472">Membrane</keyword>
<dbReference type="Pfam" id="PF06912">
    <property type="entry name" value="DUF1275"/>
    <property type="match status" value="1"/>
</dbReference>
<evidence type="ECO:0000256" key="1">
    <source>
        <dbReference type="SAM" id="Phobius"/>
    </source>
</evidence>
<evidence type="ECO:0000313" key="2">
    <source>
        <dbReference type="EMBL" id="MDQ0515730.1"/>
    </source>
</evidence>
<feature type="transmembrane region" description="Helical" evidence="1">
    <location>
        <begin position="207"/>
        <end position="223"/>
    </location>
</feature>
<feature type="transmembrane region" description="Helical" evidence="1">
    <location>
        <begin position="115"/>
        <end position="134"/>
    </location>
</feature>
<dbReference type="EMBL" id="JAUSWJ010000001">
    <property type="protein sequence ID" value="MDQ0515730.1"/>
    <property type="molecule type" value="Genomic_DNA"/>
</dbReference>
<name>A0ABU0M4G4_9HYPH</name>
<dbReference type="PANTHER" id="PTHR37314">
    <property type="entry name" value="SLR0142 PROTEIN"/>
    <property type="match status" value="1"/>
</dbReference>
<dbReference type="InterPro" id="IPR010699">
    <property type="entry name" value="DUF1275"/>
</dbReference>
<feature type="transmembrane region" description="Helical" evidence="1">
    <location>
        <begin position="43"/>
        <end position="69"/>
    </location>
</feature>
<keyword evidence="3" id="KW-1185">Reference proteome</keyword>
<dbReference type="Proteomes" id="UP001223743">
    <property type="component" value="Unassembled WGS sequence"/>
</dbReference>
<dbReference type="RefSeq" id="WP_266280595.1">
    <property type="nucleotide sequence ID" value="NZ_JAPKNF010000001.1"/>
</dbReference>
<comment type="caution">
    <text evidence="2">The sequence shown here is derived from an EMBL/GenBank/DDBJ whole genome shotgun (WGS) entry which is preliminary data.</text>
</comment>
<protein>
    <submittedName>
        <fullName evidence="2">Uncharacterized membrane protein YoaK (UPF0700 family)</fullName>
    </submittedName>
</protein>
<evidence type="ECO:0000313" key="3">
    <source>
        <dbReference type="Proteomes" id="UP001223743"/>
    </source>
</evidence>